<dbReference type="PANTHER" id="PTHR43280:SF2">
    <property type="entry name" value="HTH-TYPE TRANSCRIPTIONAL REGULATOR EXSA"/>
    <property type="match status" value="1"/>
</dbReference>
<sequence>MINYVEILKSDPIHFKQFSCKELLFLNYDCPVKEKKIAKWSEHNYFYYVLSGQKALCTPNRSWLLTKGTLSFIKRGACLVEQFFREPFCIVVFIMPDSFISRFILENKDQVPPARQHQKDDDLVLPVETDDVLHKFYESVLPYFTSKTPPSEKLIELKFNELLLHIVNNPDNAELISYMHLVASHKTGTLEKVMEANYPYNLTLAEYATLCNRSLSSFKRDFEATYKTSPGRWLLNKRLEHAHRLLSDVDKTLFDVLLESGFENQAHFSSAFKARFGQSPLQYRKTLEATVS</sequence>
<evidence type="ECO:0000313" key="5">
    <source>
        <dbReference type="EMBL" id="AYB30399.1"/>
    </source>
</evidence>
<dbReference type="Pfam" id="PF22200">
    <property type="entry name" value="ExsA_N"/>
    <property type="match status" value="1"/>
</dbReference>
<reference evidence="6" key="1">
    <citation type="submission" date="2018-09" db="EMBL/GenBank/DDBJ databases">
        <title>Chryseolinea sp. KIS68-18 isolated from soil.</title>
        <authorList>
            <person name="Weon H.-Y."/>
            <person name="Kwon S.-W."/>
            <person name="Lee S.A."/>
        </authorList>
    </citation>
    <scope>NUCLEOTIDE SEQUENCE [LARGE SCALE GENOMIC DNA]</scope>
    <source>
        <strain evidence="6">KIS68-18</strain>
    </source>
</reference>
<accession>A0A385SGP9</accession>
<evidence type="ECO:0000256" key="1">
    <source>
        <dbReference type="ARBA" id="ARBA00023015"/>
    </source>
</evidence>
<dbReference type="PANTHER" id="PTHR43280">
    <property type="entry name" value="ARAC-FAMILY TRANSCRIPTIONAL REGULATOR"/>
    <property type="match status" value="1"/>
</dbReference>
<dbReference type="InterPro" id="IPR054015">
    <property type="entry name" value="ExsA-like_N"/>
</dbReference>
<dbReference type="RefSeq" id="WP_119753710.1">
    <property type="nucleotide sequence ID" value="NZ_CP032382.1"/>
</dbReference>
<dbReference type="Gene3D" id="1.10.10.60">
    <property type="entry name" value="Homeodomain-like"/>
    <property type="match status" value="1"/>
</dbReference>
<dbReference type="GO" id="GO:0043565">
    <property type="term" value="F:sequence-specific DNA binding"/>
    <property type="evidence" value="ECO:0007669"/>
    <property type="project" value="InterPro"/>
</dbReference>
<gene>
    <name evidence="5" type="ORF">D4L85_07290</name>
</gene>
<dbReference type="SUPFAM" id="SSF46689">
    <property type="entry name" value="Homeodomain-like"/>
    <property type="match status" value="1"/>
</dbReference>
<dbReference type="PRINTS" id="PR00032">
    <property type="entry name" value="HTHARAC"/>
</dbReference>
<name>A0A385SGP9_9BACT</name>
<evidence type="ECO:0000256" key="2">
    <source>
        <dbReference type="ARBA" id="ARBA00023125"/>
    </source>
</evidence>
<dbReference type="InterPro" id="IPR018060">
    <property type="entry name" value="HTH_AraC"/>
</dbReference>
<keyword evidence="1" id="KW-0805">Transcription regulation</keyword>
<keyword evidence="3" id="KW-0804">Transcription</keyword>
<dbReference type="AlphaFoldDB" id="A0A385SGP9"/>
<organism evidence="5 6">
    <name type="scientific">Chryseolinea soli</name>
    <dbReference type="NCBI Taxonomy" id="2321403"/>
    <lineage>
        <taxon>Bacteria</taxon>
        <taxon>Pseudomonadati</taxon>
        <taxon>Bacteroidota</taxon>
        <taxon>Cytophagia</taxon>
        <taxon>Cytophagales</taxon>
        <taxon>Fulvivirgaceae</taxon>
        <taxon>Chryseolinea</taxon>
    </lineage>
</organism>
<dbReference type="Pfam" id="PF12833">
    <property type="entry name" value="HTH_18"/>
    <property type="match status" value="1"/>
</dbReference>
<evidence type="ECO:0000259" key="4">
    <source>
        <dbReference type="PROSITE" id="PS01124"/>
    </source>
</evidence>
<dbReference type="Proteomes" id="UP000266183">
    <property type="component" value="Chromosome"/>
</dbReference>
<feature type="domain" description="HTH araC/xylS-type" evidence="4">
    <location>
        <begin position="188"/>
        <end position="286"/>
    </location>
</feature>
<dbReference type="SMART" id="SM00342">
    <property type="entry name" value="HTH_ARAC"/>
    <property type="match status" value="1"/>
</dbReference>
<dbReference type="OrthoDB" id="4480133at2"/>
<dbReference type="InterPro" id="IPR018062">
    <property type="entry name" value="HTH_AraC-typ_CS"/>
</dbReference>
<dbReference type="PROSITE" id="PS00041">
    <property type="entry name" value="HTH_ARAC_FAMILY_1"/>
    <property type="match status" value="1"/>
</dbReference>
<dbReference type="EMBL" id="CP032382">
    <property type="protein sequence ID" value="AYB30399.1"/>
    <property type="molecule type" value="Genomic_DNA"/>
</dbReference>
<evidence type="ECO:0000256" key="3">
    <source>
        <dbReference type="ARBA" id="ARBA00023163"/>
    </source>
</evidence>
<protein>
    <submittedName>
        <fullName evidence="5">AraC family transcriptional regulator</fullName>
    </submittedName>
</protein>
<dbReference type="PROSITE" id="PS01124">
    <property type="entry name" value="HTH_ARAC_FAMILY_2"/>
    <property type="match status" value="1"/>
</dbReference>
<evidence type="ECO:0000313" key="6">
    <source>
        <dbReference type="Proteomes" id="UP000266183"/>
    </source>
</evidence>
<dbReference type="InterPro" id="IPR020449">
    <property type="entry name" value="Tscrpt_reg_AraC-type_HTH"/>
</dbReference>
<dbReference type="KEGG" id="chk:D4L85_07290"/>
<dbReference type="GO" id="GO:0003700">
    <property type="term" value="F:DNA-binding transcription factor activity"/>
    <property type="evidence" value="ECO:0007669"/>
    <property type="project" value="InterPro"/>
</dbReference>
<proteinExistence type="predicted"/>
<keyword evidence="6" id="KW-1185">Reference proteome</keyword>
<dbReference type="InterPro" id="IPR009057">
    <property type="entry name" value="Homeodomain-like_sf"/>
</dbReference>
<keyword evidence="2" id="KW-0238">DNA-binding</keyword>